<dbReference type="SMART" id="SM00422">
    <property type="entry name" value="HTH_MERR"/>
    <property type="match status" value="1"/>
</dbReference>
<name>A0A261G7H3_9BIFI</name>
<keyword evidence="2" id="KW-0805">Transcription regulation</keyword>
<keyword evidence="5" id="KW-0472">Membrane</keyword>
<dbReference type="PRINTS" id="PR00040">
    <property type="entry name" value="HTHMERR"/>
</dbReference>
<evidence type="ECO:0000256" key="1">
    <source>
        <dbReference type="ARBA" id="ARBA00022491"/>
    </source>
</evidence>
<protein>
    <submittedName>
        <fullName evidence="7">MerR family transcriptional regulator</fullName>
    </submittedName>
</protein>
<evidence type="ECO:0000256" key="2">
    <source>
        <dbReference type="ARBA" id="ARBA00023015"/>
    </source>
</evidence>
<accession>A0A261G7H3</accession>
<dbReference type="Gene3D" id="1.10.1660.10">
    <property type="match status" value="1"/>
</dbReference>
<dbReference type="KEGG" id="beu:BE0216_11195"/>
<feature type="domain" description="HTH merR-type" evidence="6">
    <location>
        <begin position="3"/>
        <end position="72"/>
    </location>
</feature>
<dbReference type="PANTHER" id="PTHR30204:SF69">
    <property type="entry name" value="MERR-FAMILY TRANSCRIPTIONAL REGULATOR"/>
    <property type="match status" value="1"/>
</dbReference>
<evidence type="ECO:0000256" key="3">
    <source>
        <dbReference type="ARBA" id="ARBA00023125"/>
    </source>
</evidence>
<evidence type="ECO:0000313" key="7">
    <source>
        <dbReference type="EMBL" id="OZG67364.1"/>
    </source>
</evidence>
<dbReference type="InterPro" id="IPR009061">
    <property type="entry name" value="DNA-bd_dom_put_sf"/>
</dbReference>
<dbReference type="InterPro" id="IPR047057">
    <property type="entry name" value="MerR_fam"/>
</dbReference>
<feature type="transmembrane region" description="Helical" evidence="5">
    <location>
        <begin position="139"/>
        <end position="162"/>
    </location>
</feature>
<dbReference type="GO" id="GO:0003677">
    <property type="term" value="F:DNA binding"/>
    <property type="evidence" value="ECO:0007669"/>
    <property type="project" value="UniProtKB-KW"/>
</dbReference>
<dbReference type="AlphaFoldDB" id="A0A261G7H3"/>
<evidence type="ECO:0000259" key="6">
    <source>
        <dbReference type="PROSITE" id="PS50937"/>
    </source>
</evidence>
<dbReference type="Proteomes" id="UP000216057">
    <property type="component" value="Unassembled WGS sequence"/>
</dbReference>
<keyword evidence="1" id="KW-0678">Repressor</keyword>
<evidence type="ECO:0000256" key="5">
    <source>
        <dbReference type="SAM" id="Phobius"/>
    </source>
</evidence>
<evidence type="ECO:0000313" key="8">
    <source>
        <dbReference type="EMBL" id="QOL32941.1"/>
    </source>
</evidence>
<dbReference type="RefSeq" id="WP_094637023.1">
    <property type="nucleotide sequence ID" value="NZ_CP062938.1"/>
</dbReference>
<feature type="transmembrane region" description="Helical" evidence="5">
    <location>
        <begin position="168"/>
        <end position="189"/>
    </location>
</feature>
<keyword evidence="10" id="KW-1185">Reference proteome</keyword>
<sequence length="245" mass="28004">MSKYTTGEIAKLCGVSVRTVQYYDTRGILTPSELTEGGRRLYSEDDVKRLKIICFLRDTDISINSIGALLSEDDPGSVISVLLEQQEQLLRKEVRERQAKLDMLEGIRRGLKSVDDFFSIESIGDIAYAMENKKNMRRLHAILLITAIPIGIIQWASIVFWIASGIWWLFALYVLVAVPYAIWVIAFYFNRIAYICPQCHEVFKPRRKEAMFARHTLTLRKLTCTGCGYKGFCVETYGEEGKEHG</sequence>
<dbReference type="Proteomes" id="UP000593943">
    <property type="component" value="Chromosome"/>
</dbReference>
<proteinExistence type="predicted"/>
<organism evidence="7 9">
    <name type="scientific">Bifidobacterium eulemuris</name>
    <dbReference type="NCBI Taxonomy" id="1765219"/>
    <lineage>
        <taxon>Bacteria</taxon>
        <taxon>Bacillati</taxon>
        <taxon>Actinomycetota</taxon>
        <taxon>Actinomycetes</taxon>
        <taxon>Bifidobacteriales</taxon>
        <taxon>Bifidobacteriaceae</taxon>
        <taxon>Bifidobacterium</taxon>
    </lineage>
</organism>
<dbReference type="Pfam" id="PF13411">
    <property type="entry name" value="MerR_1"/>
    <property type="match status" value="1"/>
</dbReference>
<dbReference type="SUPFAM" id="SSF46955">
    <property type="entry name" value="Putative DNA-binding domain"/>
    <property type="match status" value="1"/>
</dbReference>
<dbReference type="PROSITE" id="PS50937">
    <property type="entry name" value="HTH_MERR_2"/>
    <property type="match status" value="1"/>
</dbReference>
<keyword evidence="3" id="KW-0238">DNA-binding</keyword>
<dbReference type="GO" id="GO:0003700">
    <property type="term" value="F:DNA-binding transcription factor activity"/>
    <property type="evidence" value="ECO:0007669"/>
    <property type="project" value="InterPro"/>
</dbReference>
<evidence type="ECO:0000313" key="9">
    <source>
        <dbReference type="Proteomes" id="UP000216057"/>
    </source>
</evidence>
<evidence type="ECO:0000256" key="4">
    <source>
        <dbReference type="ARBA" id="ARBA00023163"/>
    </source>
</evidence>
<dbReference type="CDD" id="cd01106">
    <property type="entry name" value="HTH_TipAL-Mta"/>
    <property type="match status" value="1"/>
</dbReference>
<dbReference type="InterPro" id="IPR000551">
    <property type="entry name" value="MerR-type_HTH_dom"/>
</dbReference>
<reference evidence="7 9" key="1">
    <citation type="journal article" date="2017" name="BMC Genomics">
        <title>Comparative genomic and phylogenomic analyses of the Bifidobacteriaceae family.</title>
        <authorList>
            <person name="Lugli G.A."/>
            <person name="Milani C."/>
            <person name="Turroni F."/>
            <person name="Duranti S."/>
            <person name="Mancabelli L."/>
            <person name="Mangifesta M."/>
            <person name="Ferrario C."/>
            <person name="Modesto M."/>
            <person name="Mattarelli P."/>
            <person name="Jiri K."/>
            <person name="van Sinderen D."/>
            <person name="Ventura M."/>
        </authorList>
    </citation>
    <scope>NUCLEOTIDE SEQUENCE [LARGE SCALE GENOMIC DNA]</scope>
    <source>
        <strain evidence="7 9">DSM 100216</strain>
    </source>
</reference>
<gene>
    <name evidence="8" type="ORF">BE0216_11195</name>
    <name evidence="7" type="ORF">BEUL_1455</name>
</gene>
<dbReference type="EMBL" id="CP062938">
    <property type="protein sequence ID" value="QOL32941.1"/>
    <property type="molecule type" value="Genomic_DNA"/>
</dbReference>
<dbReference type="PANTHER" id="PTHR30204">
    <property type="entry name" value="REDOX-CYCLING DRUG-SENSING TRANSCRIPTIONAL ACTIVATOR SOXR"/>
    <property type="match status" value="1"/>
</dbReference>
<keyword evidence="5" id="KW-1133">Transmembrane helix</keyword>
<dbReference type="OrthoDB" id="9802039at2"/>
<keyword evidence="4" id="KW-0804">Transcription</keyword>
<reference evidence="8 10" key="2">
    <citation type="submission" date="2020-10" db="EMBL/GenBank/DDBJ databases">
        <title>Genome sequencing of Bifidobacterium eulemuris_DSMZ_100216.</title>
        <authorList>
            <person name="Kim J."/>
        </authorList>
    </citation>
    <scope>NUCLEOTIDE SEQUENCE [LARGE SCALE GENOMIC DNA]</scope>
    <source>
        <strain evidence="8 10">DSM 100216</strain>
    </source>
</reference>
<keyword evidence="5" id="KW-0812">Transmembrane</keyword>
<evidence type="ECO:0000313" key="10">
    <source>
        <dbReference type="Proteomes" id="UP000593943"/>
    </source>
</evidence>
<dbReference type="EMBL" id="MWWZ01000008">
    <property type="protein sequence ID" value="OZG67364.1"/>
    <property type="molecule type" value="Genomic_DNA"/>
</dbReference>